<evidence type="ECO:0000256" key="7">
    <source>
        <dbReference type="SAM" id="Phobius"/>
    </source>
</evidence>
<reference evidence="9 10" key="1">
    <citation type="submission" date="2018-05" db="EMBL/GenBank/DDBJ databases">
        <title>Genomic Encyclopedia of Type Strains, Phase IV (KMG-IV): sequencing the most valuable type-strain genomes for metagenomic binning, comparative biology and taxonomic classification.</title>
        <authorList>
            <person name="Goeker M."/>
        </authorList>
    </citation>
    <scope>NUCLEOTIDE SEQUENCE [LARGE SCALE GENOMIC DNA]</scope>
    <source>
        <strain evidence="9 10">DSM 25134</strain>
    </source>
</reference>
<evidence type="ECO:0000256" key="4">
    <source>
        <dbReference type="ARBA" id="ARBA00022982"/>
    </source>
</evidence>
<dbReference type="InterPro" id="IPR032879">
    <property type="entry name" value="FixG_C"/>
</dbReference>
<keyword evidence="4" id="KW-0249">Electron transport</keyword>
<evidence type="ECO:0000259" key="8">
    <source>
        <dbReference type="PROSITE" id="PS51379"/>
    </source>
</evidence>
<accession>A0A318K4S2</accession>
<dbReference type="InterPro" id="IPR013783">
    <property type="entry name" value="Ig-like_fold"/>
</dbReference>
<dbReference type="InterPro" id="IPR051684">
    <property type="entry name" value="Electron_Trans/Redox"/>
</dbReference>
<dbReference type="InterPro" id="IPR017900">
    <property type="entry name" value="4Fe4S_Fe_S_CS"/>
</dbReference>
<dbReference type="GO" id="GO:0051539">
    <property type="term" value="F:4 iron, 4 sulfur cluster binding"/>
    <property type="evidence" value="ECO:0007669"/>
    <property type="project" value="UniProtKB-KW"/>
</dbReference>
<dbReference type="NCBIfam" id="TIGR02745">
    <property type="entry name" value="ccoG_rdxA_fixG"/>
    <property type="match status" value="1"/>
</dbReference>
<feature type="transmembrane region" description="Helical" evidence="7">
    <location>
        <begin position="21"/>
        <end position="39"/>
    </location>
</feature>
<protein>
    <submittedName>
        <fullName evidence="9">Cytochrome c oxidase accessory protein FixG</fullName>
    </submittedName>
</protein>
<dbReference type="EMBL" id="QJKC01000006">
    <property type="protein sequence ID" value="PXX48698.1"/>
    <property type="molecule type" value="Genomic_DNA"/>
</dbReference>
<feature type="domain" description="4Fe-4S ferredoxin-type" evidence="8">
    <location>
        <begin position="232"/>
        <end position="262"/>
    </location>
</feature>
<dbReference type="PROSITE" id="PS51379">
    <property type="entry name" value="4FE4S_FER_2"/>
    <property type="match status" value="1"/>
</dbReference>
<dbReference type="Pfam" id="PF12801">
    <property type="entry name" value="Fer4_5"/>
    <property type="match status" value="1"/>
</dbReference>
<dbReference type="Gene3D" id="2.60.40.10">
    <property type="entry name" value="Immunoglobulins"/>
    <property type="match status" value="1"/>
</dbReference>
<evidence type="ECO:0000313" key="10">
    <source>
        <dbReference type="Proteomes" id="UP000248395"/>
    </source>
</evidence>
<keyword evidence="3" id="KW-0479">Metal-binding</keyword>
<dbReference type="InterPro" id="IPR014116">
    <property type="entry name" value="Cyt_c_oxidase_cbb3_FixG"/>
</dbReference>
<feature type="transmembrane region" description="Helical" evidence="7">
    <location>
        <begin position="314"/>
        <end position="333"/>
    </location>
</feature>
<dbReference type="Pfam" id="PF13746">
    <property type="entry name" value="Fer4_18"/>
    <property type="match status" value="1"/>
</dbReference>
<feature type="transmembrane region" description="Helical" evidence="7">
    <location>
        <begin position="68"/>
        <end position="85"/>
    </location>
</feature>
<keyword evidence="5" id="KW-0408">Iron</keyword>
<keyword evidence="1" id="KW-0813">Transport</keyword>
<dbReference type="RefSeq" id="WP_059287556.1">
    <property type="nucleotide sequence ID" value="NZ_LNQU01000266.1"/>
</dbReference>
<gene>
    <name evidence="9" type="ORF">DFR38_10669</name>
</gene>
<dbReference type="GO" id="GO:0005886">
    <property type="term" value="C:plasma membrane"/>
    <property type="evidence" value="ECO:0007669"/>
    <property type="project" value="TreeGrafter"/>
</dbReference>
<feature type="transmembrane region" description="Helical" evidence="7">
    <location>
        <begin position="139"/>
        <end position="159"/>
    </location>
</feature>
<dbReference type="AlphaFoldDB" id="A0A318K4S2"/>
<dbReference type="PROSITE" id="PS00198">
    <property type="entry name" value="4FE4S_FER_1"/>
    <property type="match status" value="1"/>
</dbReference>
<dbReference type="PANTHER" id="PTHR30176:SF3">
    <property type="entry name" value="FERREDOXIN-TYPE PROTEIN NAPH"/>
    <property type="match status" value="1"/>
</dbReference>
<evidence type="ECO:0000256" key="1">
    <source>
        <dbReference type="ARBA" id="ARBA00022448"/>
    </source>
</evidence>
<keyword evidence="7" id="KW-1133">Transmembrane helix</keyword>
<dbReference type="SUPFAM" id="SSF54862">
    <property type="entry name" value="4Fe-4S ferredoxins"/>
    <property type="match status" value="1"/>
</dbReference>
<evidence type="ECO:0000256" key="5">
    <source>
        <dbReference type="ARBA" id="ARBA00023004"/>
    </source>
</evidence>
<comment type="caution">
    <text evidence="9">The sequence shown here is derived from an EMBL/GenBank/DDBJ whole genome shotgun (WGS) entry which is preliminary data.</text>
</comment>
<keyword evidence="2" id="KW-0004">4Fe-4S</keyword>
<name>A0A318K4S2_9NEIS</name>
<dbReference type="GO" id="GO:0046872">
    <property type="term" value="F:metal ion binding"/>
    <property type="evidence" value="ECO:0007669"/>
    <property type="project" value="UniProtKB-KW"/>
</dbReference>
<evidence type="ECO:0000256" key="6">
    <source>
        <dbReference type="ARBA" id="ARBA00023014"/>
    </source>
</evidence>
<keyword evidence="6" id="KW-0411">Iron-sulfur</keyword>
<keyword evidence="7" id="KW-0812">Transmembrane</keyword>
<organism evidence="9 10">
    <name type="scientific">Aquitalea magnusonii</name>
    <dbReference type="NCBI Taxonomy" id="332411"/>
    <lineage>
        <taxon>Bacteria</taxon>
        <taxon>Pseudomonadati</taxon>
        <taxon>Pseudomonadota</taxon>
        <taxon>Betaproteobacteria</taxon>
        <taxon>Neisseriales</taxon>
        <taxon>Chromobacteriaceae</taxon>
        <taxon>Aquitalea</taxon>
    </lineage>
</organism>
<feature type="transmembrane region" description="Helical" evidence="7">
    <location>
        <begin position="179"/>
        <end position="196"/>
    </location>
</feature>
<sequence length="446" mass="49973">MTQPVPIKIYPRLTRGRFNNIRVALVILTQLLFLGLPWLRWNERQAVLFDLDRHQFFIFGASFWPQDFVYLAALLVVSALGLFWWTTLAGRLWCGYACPQTVYTQLMLWVERLVLGDHKARRKLDAAPNSAGKLTKKGLAHGLMLLFSLWTGFSLVAYFTPASELAGSLWQGTLGPWESFWILFYAAFTYLLAGQLREKVCTHMCPYARFQGAMFDRDTLIISYDSQRGEPRGKQADKSAGGCIDCGICVQVCPTGIDIRHGLQYECIGCAACIDACDQVMDQLHAPRGLIRYTSAAALEGQTDSKPAWRRPRVLFYSGLLLGISLLSVVSFLNRIPFKADILRDRASLVRETDDGWLENSYSVRLINSSERPQRFVISVEGLPGIRLAASTQPVALAATATETIGLRVQVEPQYAARGAHDIRFVIRSLDQPAHVLQEKSSFIGD</sequence>
<evidence type="ECO:0000256" key="3">
    <source>
        <dbReference type="ARBA" id="ARBA00022723"/>
    </source>
</evidence>
<dbReference type="OrthoDB" id="9811700at2"/>
<keyword evidence="10" id="KW-1185">Reference proteome</keyword>
<evidence type="ECO:0000313" key="9">
    <source>
        <dbReference type="EMBL" id="PXX48698.1"/>
    </source>
</evidence>
<proteinExistence type="predicted"/>
<keyword evidence="7" id="KW-0472">Membrane</keyword>
<dbReference type="Pfam" id="PF11614">
    <property type="entry name" value="FixG_C"/>
    <property type="match status" value="1"/>
</dbReference>
<dbReference type="PANTHER" id="PTHR30176">
    <property type="entry name" value="FERREDOXIN-TYPE PROTEIN NAPH"/>
    <property type="match status" value="1"/>
</dbReference>
<dbReference type="InterPro" id="IPR017896">
    <property type="entry name" value="4Fe4S_Fe-S-bd"/>
</dbReference>
<evidence type="ECO:0000256" key="2">
    <source>
        <dbReference type="ARBA" id="ARBA00022485"/>
    </source>
</evidence>
<dbReference type="Proteomes" id="UP000248395">
    <property type="component" value="Unassembled WGS sequence"/>
</dbReference>